<dbReference type="EMBL" id="PJAI02000005">
    <property type="protein sequence ID" value="TYK66219.1"/>
    <property type="molecule type" value="Genomic_DNA"/>
</dbReference>
<keyword evidence="1" id="KW-1133">Transmembrane helix</keyword>
<proteinExistence type="predicted"/>
<feature type="signal peptide" evidence="2">
    <location>
        <begin position="1"/>
        <end position="29"/>
    </location>
</feature>
<keyword evidence="2" id="KW-0732">Signal</keyword>
<feature type="transmembrane region" description="Helical" evidence="1">
    <location>
        <begin position="587"/>
        <end position="604"/>
    </location>
</feature>
<feature type="chain" id="PRO_5045778448" evidence="2">
    <location>
        <begin position="30"/>
        <end position="611"/>
    </location>
</feature>
<sequence>MKSFTKNILTLGVTSALSVSLGLFNFSHAATYTVIDKNQAANLGYTYGGKLNNQGNMTISGANYYNFPVQFEYLTEEDFDNIYALSIVQNSLYYGLTAVEDFDSLKAGNPTANDLAWAEIYLEDRNTSVSNYQYQIVAESAGLINLGTGSDSTEVCAFDTDFSGSPCTGTLTRSTYNSVQGFNNSGTVFGMSTAPYLPIAGPDDGENIEVQSFWVREHGQRGYYSPDFGTTIYPVPPIETAYGGGVSAVLDVNDNGIAVGYSSYKVSSFWESVILSDTEVSGVSGCANPEVLAEIPYEICVQNKQSSMYYIQAFEAVLSSTGIVETKGLGLLITPNEDDTRAFTSQALAINNNGVAVGYANGWDDNDVTEPAVDERMTGSYAVMFKDGKVFDFNQQHYYFTLGSVFAFSRANDINDNGLVVGYSHTVSPTVQKFFYVDTNVSESKMEMVIPRGFFDSSKSNAFGVNSAGVIVGEAEIESHNDATPRRTAGFMYDTSSNSPEMVDLNTLLECESAYNIFQAKDINDSGQISASAITQSPYFDALGEPVYDSSGNPIMIDVVRAVLLDPIPGGKVEDCSEYETKVERQGASFGGFLLLSLVSLLGFRRLKYKK</sequence>
<evidence type="ECO:0000313" key="4">
    <source>
        <dbReference type="Proteomes" id="UP000815846"/>
    </source>
</evidence>
<keyword evidence="4" id="KW-1185">Reference proteome</keyword>
<evidence type="ECO:0000256" key="1">
    <source>
        <dbReference type="SAM" id="Phobius"/>
    </source>
</evidence>
<dbReference type="Pfam" id="PF11949">
    <property type="entry name" value="DUF3466"/>
    <property type="match status" value="1"/>
</dbReference>
<keyword evidence="1" id="KW-0472">Membrane</keyword>
<name>A0ABY3MYR4_9GAMM</name>
<accession>A0ABY3MYR4</accession>
<gene>
    <name evidence="3" type="ORF">CWS31_006355</name>
</gene>
<protein>
    <submittedName>
        <fullName evidence="3">DUF3466 family protein</fullName>
    </submittedName>
</protein>
<dbReference type="RefSeq" id="WP_101344334.1">
    <property type="nucleotide sequence ID" value="NZ_PJAI02000005.1"/>
</dbReference>
<dbReference type="InterPro" id="IPR022562">
    <property type="entry name" value="DUF3466"/>
</dbReference>
<keyword evidence="1" id="KW-0812">Transmembrane</keyword>
<dbReference type="Proteomes" id="UP000815846">
    <property type="component" value="Unassembled WGS sequence"/>
</dbReference>
<reference evidence="3 4" key="1">
    <citation type="submission" date="2019-08" db="EMBL/GenBank/DDBJ databases">
        <title>Microbe sample from Colwellia echini.</title>
        <authorList>
            <person name="Christiansen L."/>
            <person name="Pathiraja D."/>
            <person name="Schultz-Johansen M."/>
            <person name="Choi I.-G."/>
            <person name="Stougaard P."/>
        </authorList>
    </citation>
    <scope>NUCLEOTIDE SEQUENCE [LARGE SCALE GENOMIC DNA]</scope>
    <source>
        <strain evidence="3 4">A3</strain>
    </source>
</reference>
<evidence type="ECO:0000256" key="2">
    <source>
        <dbReference type="SAM" id="SignalP"/>
    </source>
</evidence>
<evidence type="ECO:0000313" key="3">
    <source>
        <dbReference type="EMBL" id="TYK66219.1"/>
    </source>
</evidence>
<comment type="caution">
    <text evidence="3">The sequence shown here is derived from an EMBL/GenBank/DDBJ whole genome shotgun (WGS) entry which is preliminary data.</text>
</comment>
<organism evidence="3 4">
    <name type="scientific">Colwellia echini</name>
    <dbReference type="NCBI Taxonomy" id="1982103"/>
    <lineage>
        <taxon>Bacteria</taxon>
        <taxon>Pseudomonadati</taxon>
        <taxon>Pseudomonadota</taxon>
        <taxon>Gammaproteobacteria</taxon>
        <taxon>Alteromonadales</taxon>
        <taxon>Colwelliaceae</taxon>
        <taxon>Colwellia</taxon>
    </lineage>
</organism>